<dbReference type="PANTHER" id="PTHR46112:SF10">
    <property type="entry name" value="DIPEPTIDASE YKVY-RELATED"/>
    <property type="match status" value="1"/>
</dbReference>
<keyword evidence="4" id="KW-0378">Hydrolase</keyword>
<dbReference type="PANTHER" id="PTHR46112">
    <property type="entry name" value="AMINOPEPTIDASE"/>
    <property type="match status" value="1"/>
</dbReference>
<dbReference type="GO" id="GO:0046872">
    <property type="term" value="F:metal ion binding"/>
    <property type="evidence" value="ECO:0007669"/>
    <property type="project" value="UniProtKB-KW"/>
</dbReference>
<dbReference type="EMBL" id="DYWT01000109">
    <property type="protein sequence ID" value="HJF31445.1"/>
    <property type="molecule type" value="Genomic_DNA"/>
</dbReference>
<dbReference type="PROSITE" id="PS00491">
    <property type="entry name" value="PROLINE_PEPTIDASE"/>
    <property type="match status" value="1"/>
</dbReference>
<dbReference type="Pfam" id="PF01321">
    <property type="entry name" value="Creatinase_N"/>
    <property type="match status" value="1"/>
</dbReference>
<evidence type="ECO:0000256" key="3">
    <source>
        <dbReference type="ARBA" id="ARBA00022723"/>
    </source>
</evidence>
<dbReference type="InterPro" id="IPR000587">
    <property type="entry name" value="Creatinase_N"/>
</dbReference>
<reference evidence="8" key="1">
    <citation type="journal article" date="2021" name="PeerJ">
        <title>Extensive microbial diversity within the chicken gut microbiome revealed by metagenomics and culture.</title>
        <authorList>
            <person name="Gilroy R."/>
            <person name="Ravi A."/>
            <person name="Getino M."/>
            <person name="Pursley I."/>
            <person name="Horton D.L."/>
            <person name="Alikhan N.F."/>
            <person name="Baker D."/>
            <person name="Gharbi K."/>
            <person name="Hall N."/>
            <person name="Watson M."/>
            <person name="Adriaenssens E.M."/>
            <person name="Foster-Nyarko E."/>
            <person name="Jarju S."/>
            <person name="Secka A."/>
            <person name="Antonio M."/>
            <person name="Oren A."/>
            <person name="Chaudhuri R.R."/>
            <person name="La Ragione R."/>
            <person name="Hildebrand F."/>
            <person name="Pallen M.J."/>
        </authorList>
    </citation>
    <scope>NUCLEOTIDE SEQUENCE</scope>
    <source>
        <strain evidence="8">CHK171-7178</strain>
    </source>
</reference>
<evidence type="ECO:0000256" key="1">
    <source>
        <dbReference type="ARBA" id="ARBA00001936"/>
    </source>
</evidence>
<evidence type="ECO:0000313" key="8">
    <source>
        <dbReference type="EMBL" id="HJF31445.1"/>
    </source>
</evidence>
<gene>
    <name evidence="8" type="ORF">K8V56_06650</name>
</gene>
<evidence type="ECO:0000256" key="2">
    <source>
        <dbReference type="ARBA" id="ARBA00008766"/>
    </source>
</evidence>
<evidence type="ECO:0000256" key="4">
    <source>
        <dbReference type="ARBA" id="ARBA00022801"/>
    </source>
</evidence>
<protein>
    <submittedName>
        <fullName evidence="8">Xaa-Pro peptidase family protein</fullName>
    </submittedName>
</protein>
<keyword evidence="3" id="KW-0479">Metal-binding</keyword>
<dbReference type="InterPro" id="IPR050659">
    <property type="entry name" value="Peptidase_M24B"/>
</dbReference>
<comment type="caution">
    <text evidence="8">The sequence shown here is derived from an EMBL/GenBank/DDBJ whole genome shotgun (WGS) entry which is preliminary data.</text>
</comment>
<evidence type="ECO:0000259" key="7">
    <source>
        <dbReference type="Pfam" id="PF01321"/>
    </source>
</evidence>
<dbReference type="Gene3D" id="3.90.230.10">
    <property type="entry name" value="Creatinase/methionine aminopeptidase superfamily"/>
    <property type="match status" value="1"/>
</dbReference>
<dbReference type="InterPro" id="IPR036005">
    <property type="entry name" value="Creatinase/aminopeptidase-like"/>
</dbReference>
<comment type="similarity">
    <text evidence="2">Belongs to the peptidase M24B family.</text>
</comment>
<comment type="cofactor">
    <cofactor evidence="1">
        <name>Mn(2+)</name>
        <dbReference type="ChEBI" id="CHEBI:29035"/>
    </cofactor>
</comment>
<name>A0A921FX97_SPOPS</name>
<dbReference type="GO" id="GO:0008235">
    <property type="term" value="F:metalloexopeptidase activity"/>
    <property type="evidence" value="ECO:0007669"/>
    <property type="project" value="UniProtKB-ARBA"/>
</dbReference>
<dbReference type="InterPro" id="IPR000994">
    <property type="entry name" value="Pept_M24"/>
</dbReference>
<organism evidence="8 9">
    <name type="scientific">Sporosarcina psychrophila</name>
    <name type="common">Bacillus psychrophilus</name>
    <dbReference type="NCBI Taxonomy" id="1476"/>
    <lineage>
        <taxon>Bacteria</taxon>
        <taxon>Bacillati</taxon>
        <taxon>Bacillota</taxon>
        <taxon>Bacilli</taxon>
        <taxon>Bacillales</taxon>
        <taxon>Caryophanaceae</taxon>
        <taxon>Sporosarcina</taxon>
    </lineage>
</organism>
<dbReference type="AlphaFoldDB" id="A0A921FX97"/>
<sequence>MNLSKVKEIQQFLHEENLDAAFITTPDNVFYISGFQSDPHERLLGVMVFKDAEPFVICPLMEIPDVKAAGWSFDVVGHEDTDDAWDIVMDAVRIRGDLPTSVAIEKSHLTVERLERMDGLFTDAKFVRLDEQLNSMRNIKSEDELNNLRKAAELADYAIEVGCREIAEGKTELEILMAIEFEMKKKGAEKMSFDTMVLSGPKTASPHGTPGDRKIQKGDFILFDLGVVYNGYCSDITRTVAFGEPSDSMREIYETVKQAEQAAVNLVRPGVKAMEIDKAARDVIDQAGFGKYFTHRIGHGLGISVHEFPSITGTNELVLEEGMVFTIEPGIYHPEITGVRIEDDVAVTADGVEVLTKFPKELQIIQP</sequence>
<dbReference type="SUPFAM" id="SSF53092">
    <property type="entry name" value="Creatinase/prolidase N-terminal domain"/>
    <property type="match status" value="1"/>
</dbReference>
<dbReference type="PRINTS" id="PR00599">
    <property type="entry name" value="MAPEPTIDASE"/>
</dbReference>
<dbReference type="InterPro" id="IPR001714">
    <property type="entry name" value="Pept_M24_MAP"/>
</dbReference>
<dbReference type="InterPro" id="IPR001131">
    <property type="entry name" value="Peptidase_M24B_aminopep-P_CS"/>
</dbReference>
<dbReference type="Gene3D" id="3.40.350.10">
    <property type="entry name" value="Creatinase/prolidase N-terminal domain"/>
    <property type="match status" value="1"/>
</dbReference>
<feature type="domain" description="Peptidase M24" evidence="6">
    <location>
        <begin position="147"/>
        <end position="349"/>
    </location>
</feature>
<evidence type="ECO:0000259" key="6">
    <source>
        <dbReference type="Pfam" id="PF00557"/>
    </source>
</evidence>
<accession>A0A921FX97</accession>
<dbReference type="GO" id="GO:0004177">
    <property type="term" value="F:aminopeptidase activity"/>
    <property type="evidence" value="ECO:0007669"/>
    <property type="project" value="UniProtKB-ARBA"/>
</dbReference>
<keyword evidence="5" id="KW-0464">Manganese</keyword>
<dbReference type="Proteomes" id="UP000698173">
    <property type="component" value="Unassembled WGS sequence"/>
</dbReference>
<feature type="domain" description="Creatinase N-terminal" evidence="7">
    <location>
        <begin position="6"/>
        <end position="139"/>
    </location>
</feature>
<reference evidence="8" key="2">
    <citation type="submission" date="2021-09" db="EMBL/GenBank/DDBJ databases">
        <authorList>
            <person name="Gilroy R."/>
        </authorList>
    </citation>
    <scope>NUCLEOTIDE SEQUENCE</scope>
    <source>
        <strain evidence="8">CHK171-7178</strain>
    </source>
</reference>
<evidence type="ECO:0000313" key="9">
    <source>
        <dbReference type="Proteomes" id="UP000698173"/>
    </source>
</evidence>
<dbReference type="InterPro" id="IPR029149">
    <property type="entry name" value="Creatin/AminoP/Spt16_N"/>
</dbReference>
<evidence type="ECO:0000256" key="5">
    <source>
        <dbReference type="ARBA" id="ARBA00023211"/>
    </source>
</evidence>
<dbReference type="SUPFAM" id="SSF55920">
    <property type="entry name" value="Creatinase/aminopeptidase"/>
    <property type="match status" value="1"/>
</dbReference>
<dbReference type="CDD" id="cd01092">
    <property type="entry name" value="APP-like"/>
    <property type="match status" value="1"/>
</dbReference>
<proteinExistence type="inferred from homology"/>
<dbReference type="FunFam" id="3.90.230.10:FF:000014">
    <property type="entry name" value="Aminopeptidase P family protein"/>
    <property type="match status" value="1"/>
</dbReference>
<dbReference type="Pfam" id="PF00557">
    <property type="entry name" value="Peptidase_M24"/>
    <property type="match status" value="1"/>
</dbReference>